<evidence type="ECO:0000256" key="2">
    <source>
        <dbReference type="ARBA" id="ARBA00023002"/>
    </source>
</evidence>
<protein>
    <submittedName>
        <fullName evidence="5">NAD(P)-dependent dehydrogenase (Short-subunit alcohol dehydrogenase family)</fullName>
    </submittedName>
</protein>
<keyword evidence="6" id="KW-1185">Reference proteome</keyword>
<evidence type="ECO:0000313" key="6">
    <source>
        <dbReference type="Proteomes" id="UP000239209"/>
    </source>
</evidence>
<dbReference type="EMBL" id="PVZG01000002">
    <property type="protein sequence ID" value="PRY32324.1"/>
    <property type="molecule type" value="Genomic_DNA"/>
</dbReference>
<reference evidence="5 6" key="1">
    <citation type="submission" date="2018-03" db="EMBL/GenBank/DDBJ databases">
        <title>Genomic Encyclopedia of Archaeal and Bacterial Type Strains, Phase II (KMG-II): from individual species to whole genera.</title>
        <authorList>
            <person name="Goeker M."/>
        </authorList>
    </citation>
    <scope>NUCLEOTIDE SEQUENCE [LARGE SCALE GENOMIC DNA]</scope>
    <source>
        <strain evidence="5 6">DSM 45348</strain>
    </source>
</reference>
<dbReference type="PANTHER" id="PTHR24321">
    <property type="entry name" value="DEHYDROGENASES, SHORT CHAIN"/>
    <property type="match status" value="1"/>
</dbReference>
<dbReference type="SMART" id="SM00822">
    <property type="entry name" value="PKS_KR"/>
    <property type="match status" value="1"/>
</dbReference>
<keyword evidence="2" id="KW-0560">Oxidoreductase</keyword>
<dbReference type="SUPFAM" id="SSF51735">
    <property type="entry name" value="NAD(P)-binding Rossmann-fold domains"/>
    <property type="match status" value="1"/>
</dbReference>
<dbReference type="InterPro" id="IPR002347">
    <property type="entry name" value="SDR_fam"/>
</dbReference>
<dbReference type="FunFam" id="3.40.50.720:FF:000084">
    <property type="entry name" value="Short-chain dehydrogenase reductase"/>
    <property type="match status" value="1"/>
</dbReference>
<feature type="domain" description="Ketoreductase" evidence="4">
    <location>
        <begin position="8"/>
        <end position="190"/>
    </location>
</feature>
<organism evidence="5 6">
    <name type="scientific">Pseudosporangium ferrugineum</name>
    <dbReference type="NCBI Taxonomy" id="439699"/>
    <lineage>
        <taxon>Bacteria</taxon>
        <taxon>Bacillati</taxon>
        <taxon>Actinomycetota</taxon>
        <taxon>Actinomycetes</taxon>
        <taxon>Micromonosporales</taxon>
        <taxon>Micromonosporaceae</taxon>
        <taxon>Pseudosporangium</taxon>
    </lineage>
</organism>
<gene>
    <name evidence="5" type="ORF">CLV70_102535</name>
</gene>
<evidence type="ECO:0000259" key="4">
    <source>
        <dbReference type="SMART" id="SM00822"/>
    </source>
</evidence>
<name>A0A2T0SFY1_9ACTN</name>
<dbReference type="Gene3D" id="3.40.50.720">
    <property type="entry name" value="NAD(P)-binding Rossmann-like Domain"/>
    <property type="match status" value="1"/>
</dbReference>
<accession>A0A2T0SFY1</accession>
<keyword evidence="3" id="KW-0520">NAD</keyword>
<sequence>MVRDFTGRTVIVTGAGSGIGRATAVLLATEGAELTLVDVDEQGLAGTGDELEKASPGSRALLVTADVSREEEVAGYVRATMETFGRIDGVVNNAGIEGKHGLTEDYGTEELDRVIGVNLVGVHLGMRHTLKIMREQRRGAIVNMASLAGIRGVAQRAGYVAAKHGVIGLTRSAALEYGRFGIRVNAIAPGGVLTPLVERAMREAGGDNWRELADAAGTPMGRLGAPEDIAAPVAFLLSPEAAFINGTVLTIDGGQSTAAF</sequence>
<dbReference type="PROSITE" id="PS00061">
    <property type="entry name" value="ADH_SHORT"/>
    <property type="match status" value="1"/>
</dbReference>
<dbReference type="AlphaFoldDB" id="A0A2T0SFY1"/>
<evidence type="ECO:0000256" key="3">
    <source>
        <dbReference type="ARBA" id="ARBA00023027"/>
    </source>
</evidence>
<evidence type="ECO:0000256" key="1">
    <source>
        <dbReference type="ARBA" id="ARBA00006484"/>
    </source>
</evidence>
<dbReference type="Proteomes" id="UP000239209">
    <property type="component" value="Unassembled WGS sequence"/>
</dbReference>
<proteinExistence type="inferred from homology"/>
<dbReference type="PANTHER" id="PTHR24321:SF8">
    <property type="entry name" value="ESTRADIOL 17-BETA-DEHYDROGENASE 8-RELATED"/>
    <property type="match status" value="1"/>
</dbReference>
<comment type="caution">
    <text evidence="5">The sequence shown here is derived from an EMBL/GenBank/DDBJ whole genome shotgun (WGS) entry which is preliminary data.</text>
</comment>
<dbReference type="Pfam" id="PF13561">
    <property type="entry name" value="adh_short_C2"/>
    <property type="match status" value="1"/>
</dbReference>
<dbReference type="InterPro" id="IPR036291">
    <property type="entry name" value="NAD(P)-bd_dom_sf"/>
</dbReference>
<dbReference type="PRINTS" id="PR00081">
    <property type="entry name" value="GDHRDH"/>
</dbReference>
<dbReference type="InterPro" id="IPR057326">
    <property type="entry name" value="KR_dom"/>
</dbReference>
<comment type="similarity">
    <text evidence="1">Belongs to the short-chain dehydrogenases/reductases (SDR) family.</text>
</comment>
<dbReference type="InterPro" id="IPR020904">
    <property type="entry name" value="Sc_DH/Rdtase_CS"/>
</dbReference>
<dbReference type="GO" id="GO:0016491">
    <property type="term" value="F:oxidoreductase activity"/>
    <property type="evidence" value="ECO:0007669"/>
    <property type="project" value="UniProtKB-KW"/>
</dbReference>
<evidence type="ECO:0000313" key="5">
    <source>
        <dbReference type="EMBL" id="PRY32324.1"/>
    </source>
</evidence>
<dbReference type="NCBIfam" id="NF005559">
    <property type="entry name" value="PRK07231.1"/>
    <property type="match status" value="1"/>
</dbReference>
<dbReference type="PRINTS" id="PR00080">
    <property type="entry name" value="SDRFAMILY"/>
</dbReference>